<dbReference type="InterPro" id="IPR003593">
    <property type="entry name" value="AAA+_ATPase"/>
</dbReference>
<gene>
    <name evidence="5" type="ORF">J2Z80_001192</name>
</gene>
<name>A0ABS4NDC1_9THEO</name>
<dbReference type="PANTHER" id="PTHR43392">
    <property type="entry name" value="AAA-TYPE ATPASE FAMILY PROTEIN / ANKYRIN REPEAT FAMILY PROTEIN"/>
    <property type="match status" value="1"/>
</dbReference>
<protein>
    <submittedName>
        <fullName evidence="5">Stage V sporulation protein K</fullName>
    </submittedName>
</protein>
<sequence>MSIWPVNFDNYKIERRAKSEENKNIDKDKNLEIEALKELNSLIGLNKVKQIINELYALEQVQIKRKNAGLATNPIVLHMVFKGNPGTGKTTVARILGKLLKGIGVLSKGHVIEVERADLVGEYIGHTAHRVQENVKKSLGGILFVDEAYSLARGGEKDFGKEAIDTLVKAMEDYKDEFILILAGYRDEMEYFLNTNPGLRSRFPIQIDFPDYTIDELLQIAELMVKNRQYILTDSAKRKIMKVLINENTTREIGNARLVRNIIERAIRKHAVRIMNKKTITKDDLMIIDSIDIRED</sequence>
<dbReference type="SMART" id="SM00382">
    <property type="entry name" value="AAA"/>
    <property type="match status" value="1"/>
</dbReference>
<dbReference type="InterPro" id="IPR027417">
    <property type="entry name" value="P-loop_NTPase"/>
</dbReference>
<dbReference type="InterPro" id="IPR003959">
    <property type="entry name" value="ATPase_AAA_core"/>
</dbReference>
<dbReference type="InterPro" id="IPR041627">
    <property type="entry name" value="AAA_lid_6"/>
</dbReference>
<dbReference type="RefSeq" id="WP_209453556.1">
    <property type="nucleotide sequence ID" value="NZ_JAGGLT010000011.1"/>
</dbReference>
<dbReference type="Proteomes" id="UP001166402">
    <property type="component" value="Unassembled WGS sequence"/>
</dbReference>
<comment type="caution">
    <text evidence="5">The sequence shown here is derived from an EMBL/GenBank/DDBJ whole genome shotgun (WGS) entry which is preliminary data.</text>
</comment>
<dbReference type="InterPro" id="IPR014232">
    <property type="entry name" value="Spore_V_K"/>
</dbReference>
<evidence type="ECO:0000256" key="1">
    <source>
        <dbReference type="ARBA" id="ARBA00010378"/>
    </source>
</evidence>
<dbReference type="NCBIfam" id="TIGR02881">
    <property type="entry name" value="spore_V_K"/>
    <property type="match status" value="1"/>
</dbReference>
<dbReference type="Pfam" id="PF00004">
    <property type="entry name" value="AAA"/>
    <property type="match status" value="1"/>
</dbReference>
<dbReference type="Gene3D" id="1.10.8.60">
    <property type="match status" value="1"/>
</dbReference>
<dbReference type="EMBL" id="JAGGLT010000011">
    <property type="protein sequence ID" value="MBP2071672.1"/>
    <property type="molecule type" value="Genomic_DNA"/>
</dbReference>
<dbReference type="InterPro" id="IPR000641">
    <property type="entry name" value="CbxX/CfxQ"/>
</dbReference>
<dbReference type="Pfam" id="PF17866">
    <property type="entry name" value="AAA_lid_6"/>
    <property type="match status" value="1"/>
</dbReference>
<proteinExistence type="inferred from homology"/>
<dbReference type="PANTHER" id="PTHR43392:SF2">
    <property type="entry name" value="AAA-TYPE ATPASE FAMILY PROTEIN _ ANKYRIN REPEAT FAMILY PROTEIN"/>
    <property type="match status" value="1"/>
</dbReference>
<dbReference type="CDD" id="cd00009">
    <property type="entry name" value="AAA"/>
    <property type="match status" value="1"/>
</dbReference>
<evidence type="ECO:0000313" key="6">
    <source>
        <dbReference type="Proteomes" id="UP001166402"/>
    </source>
</evidence>
<evidence type="ECO:0000256" key="2">
    <source>
        <dbReference type="ARBA" id="ARBA00022741"/>
    </source>
</evidence>
<dbReference type="PRINTS" id="PR00819">
    <property type="entry name" value="CBXCFQXSUPER"/>
</dbReference>
<organism evidence="5 6">
    <name type="scientific">Thermoanaerobacterium butyriciformans</name>
    <dbReference type="NCBI Taxonomy" id="1702242"/>
    <lineage>
        <taxon>Bacteria</taxon>
        <taxon>Bacillati</taxon>
        <taxon>Bacillota</taxon>
        <taxon>Clostridia</taxon>
        <taxon>Thermoanaerobacterales</taxon>
        <taxon>Thermoanaerobacteraceae</taxon>
        <taxon>Thermoanaerobacterium</taxon>
    </lineage>
</organism>
<comment type="similarity">
    <text evidence="1">Belongs to the CbxX/CfxQ family.</text>
</comment>
<keyword evidence="2" id="KW-0547">Nucleotide-binding</keyword>
<keyword evidence="3" id="KW-0067">ATP-binding</keyword>
<dbReference type="SUPFAM" id="SSF52540">
    <property type="entry name" value="P-loop containing nucleoside triphosphate hydrolases"/>
    <property type="match status" value="1"/>
</dbReference>
<keyword evidence="6" id="KW-1185">Reference proteome</keyword>
<evidence type="ECO:0000259" key="4">
    <source>
        <dbReference type="SMART" id="SM00382"/>
    </source>
</evidence>
<reference evidence="5" key="1">
    <citation type="submission" date="2021-03" db="EMBL/GenBank/DDBJ databases">
        <title>Genomic Encyclopedia of Type Strains, Phase IV (KMG-IV): sequencing the most valuable type-strain genomes for metagenomic binning, comparative biology and taxonomic classification.</title>
        <authorList>
            <person name="Goeker M."/>
        </authorList>
    </citation>
    <scope>NUCLEOTIDE SEQUENCE</scope>
    <source>
        <strain evidence="5">DSM 101588</strain>
    </source>
</reference>
<evidence type="ECO:0000256" key="3">
    <source>
        <dbReference type="ARBA" id="ARBA00022840"/>
    </source>
</evidence>
<evidence type="ECO:0000313" key="5">
    <source>
        <dbReference type="EMBL" id="MBP2071672.1"/>
    </source>
</evidence>
<feature type="domain" description="AAA+ ATPase" evidence="4">
    <location>
        <begin position="75"/>
        <end position="213"/>
    </location>
</feature>
<accession>A0ABS4NDC1</accession>
<dbReference type="Gene3D" id="3.40.50.300">
    <property type="entry name" value="P-loop containing nucleotide triphosphate hydrolases"/>
    <property type="match status" value="1"/>
</dbReference>
<dbReference type="InterPro" id="IPR050773">
    <property type="entry name" value="CbxX/CfxQ_RuBisCO_ESX"/>
</dbReference>